<evidence type="ECO:0000313" key="2">
    <source>
        <dbReference type="EMBL" id="MEQ2175640.1"/>
    </source>
</evidence>
<organism evidence="2 3">
    <name type="scientific">Goodea atripinnis</name>
    <dbReference type="NCBI Taxonomy" id="208336"/>
    <lineage>
        <taxon>Eukaryota</taxon>
        <taxon>Metazoa</taxon>
        <taxon>Chordata</taxon>
        <taxon>Craniata</taxon>
        <taxon>Vertebrata</taxon>
        <taxon>Euteleostomi</taxon>
        <taxon>Actinopterygii</taxon>
        <taxon>Neopterygii</taxon>
        <taxon>Teleostei</taxon>
        <taxon>Neoteleostei</taxon>
        <taxon>Acanthomorphata</taxon>
        <taxon>Ovalentaria</taxon>
        <taxon>Atherinomorphae</taxon>
        <taxon>Cyprinodontiformes</taxon>
        <taxon>Goodeidae</taxon>
        <taxon>Goodea</taxon>
    </lineage>
</organism>
<dbReference type="Proteomes" id="UP001476798">
    <property type="component" value="Unassembled WGS sequence"/>
</dbReference>
<proteinExistence type="predicted"/>
<feature type="region of interest" description="Disordered" evidence="1">
    <location>
        <begin position="1"/>
        <end position="80"/>
    </location>
</feature>
<dbReference type="EMBL" id="JAHRIO010051789">
    <property type="protein sequence ID" value="MEQ2175640.1"/>
    <property type="molecule type" value="Genomic_DNA"/>
</dbReference>
<accession>A0ABV0NW41</accession>
<evidence type="ECO:0000313" key="3">
    <source>
        <dbReference type="Proteomes" id="UP001476798"/>
    </source>
</evidence>
<evidence type="ECO:0000256" key="1">
    <source>
        <dbReference type="SAM" id="MobiDB-lite"/>
    </source>
</evidence>
<sequence length="107" mass="12695">MQSYGYEPRVSQKADTEVTGDLQQRQKVEHQQIPQWSQGMQPVTPEKLPVSPEKLGLERQADPQRRLERERWQIPHRGQEQELRHLEQQLNPTEPMQEWMDGSEIGR</sequence>
<reference evidence="2 3" key="1">
    <citation type="submission" date="2021-06" db="EMBL/GenBank/DDBJ databases">
        <authorList>
            <person name="Palmer J.M."/>
        </authorList>
    </citation>
    <scope>NUCLEOTIDE SEQUENCE [LARGE SCALE GENOMIC DNA]</scope>
    <source>
        <strain evidence="2 3">GA_2019</strain>
        <tissue evidence="2">Muscle</tissue>
    </source>
</reference>
<gene>
    <name evidence="2" type="ORF">GOODEAATRI_019927</name>
</gene>
<feature type="compositionally biased region" description="Polar residues" evidence="1">
    <location>
        <begin position="32"/>
        <end position="41"/>
    </location>
</feature>
<comment type="caution">
    <text evidence="2">The sequence shown here is derived from an EMBL/GenBank/DDBJ whole genome shotgun (WGS) entry which is preliminary data.</text>
</comment>
<protein>
    <submittedName>
        <fullName evidence="2">Uncharacterized protein</fullName>
    </submittedName>
</protein>
<name>A0ABV0NW41_9TELE</name>
<keyword evidence="3" id="KW-1185">Reference proteome</keyword>
<feature type="compositionally biased region" description="Basic and acidic residues" evidence="1">
    <location>
        <begin position="55"/>
        <end position="80"/>
    </location>
</feature>